<evidence type="ECO:0000313" key="3">
    <source>
        <dbReference type="EMBL" id="HFX13353.1"/>
    </source>
</evidence>
<dbReference type="GO" id="GO:0006508">
    <property type="term" value="P:proteolysis"/>
    <property type="evidence" value="ECO:0007669"/>
    <property type="project" value="UniProtKB-KW"/>
</dbReference>
<dbReference type="Pfam" id="PF02861">
    <property type="entry name" value="Clp_N"/>
    <property type="match status" value="1"/>
</dbReference>
<dbReference type="GO" id="GO:0008233">
    <property type="term" value="F:peptidase activity"/>
    <property type="evidence" value="ECO:0007669"/>
    <property type="project" value="UniProtKB-KW"/>
</dbReference>
<evidence type="ECO:0000259" key="2">
    <source>
        <dbReference type="PROSITE" id="PS51903"/>
    </source>
</evidence>
<keyword evidence="3" id="KW-0378">Hydrolase</keyword>
<feature type="domain" description="Clp R" evidence="2">
    <location>
        <begin position="1"/>
        <end position="139"/>
    </location>
</feature>
<name>A0A7C3MJC1_DICTH</name>
<dbReference type="EMBL" id="DTIN01000014">
    <property type="protein sequence ID" value="HFX13353.1"/>
    <property type="molecule type" value="Genomic_DNA"/>
</dbReference>
<sequence>MKTFKIRADKFLIYAQEIALAYSSPCVDVEHLLLGLIKEENSIVGGILKRVGVDLKRIKTELEKEIKNLKTEKYEMYPISPRLSKILDYAQDFAKKFGDDAIDSEHLLLGILKENTSFASKILSSQGVNLDKIIKELQR</sequence>
<dbReference type="SUPFAM" id="SSF81923">
    <property type="entry name" value="Double Clp-N motif"/>
    <property type="match status" value="1"/>
</dbReference>
<comment type="caution">
    <text evidence="3">The sequence shown here is derived from an EMBL/GenBank/DDBJ whole genome shotgun (WGS) entry which is preliminary data.</text>
</comment>
<dbReference type="PROSITE" id="PS51903">
    <property type="entry name" value="CLP_R"/>
    <property type="match status" value="1"/>
</dbReference>
<gene>
    <name evidence="3" type="ORF">ENW00_04220</name>
</gene>
<reference evidence="3" key="1">
    <citation type="journal article" date="2020" name="mSystems">
        <title>Genome- and Community-Level Interaction Insights into Carbon Utilization and Element Cycling Functions of Hydrothermarchaeota in Hydrothermal Sediment.</title>
        <authorList>
            <person name="Zhou Z."/>
            <person name="Liu Y."/>
            <person name="Xu W."/>
            <person name="Pan J."/>
            <person name="Luo Z.H."/>
            <person name="Li M."/>
        </authorList>
    </citation>
    <scope>NUCLEOTIDE SEQUENCE [LARGE SCALE GENOMIC DNA]</scope>
    <source>
        <strain evidence="3">SpSt-81</strain>
    </source>
</reference>
<keyword evidence="1" id="KW-0677">Repeat</keyword>
<dbReference type="PANTHER" id="PTHR47016">
    <property type="entry name" value="ATP-DEPENDENT CLP PROTEASE ATP-BINDING SUBUNIT CLPT1, CHLOROPLASTIC"/>
    <property type="match status" value="1"/>
</dbReference>
<dbReference type="InterPro" id="IPR036628">
    <property type="entry name" value="Clp_N_dom_sf"/>
</dbReference>
<evidence type="ECO:0000256" key="1">
    <source>
        <dbReference type="PROSITE-ProRule" id="PRU01251"/>
    </source>
</evidence>
<proteinExistence type="predicted"/>
<keyword evidence="3" id="KW-0645">Protease</keyword>
<dbReference type="InterPro" id="IPR044217">
    <property type="entry name" value="CLPT1/2"/>
</dbReference>
<dbReference type="InterPro" id="IPR004176">
    <property type="entry name" value="Clp_R_N"/>
</dbReference>
<accession>A0A7C3MJC1</accession>
<protein>
    <submittedName>
        <fullName evidence="3">Clp protease</fullName>
    </submittedName>
</protein>
<dbReference type="AlphaFoldDB" id="A0A7C3MJC1"/>
<organism evidence="3">
    <name type="scientific">Dictyoglomus thermophilum</name>
    <dbReference type="NCBI Taxonomy" id="14"/>
    <lineage>
        <taxon>Bacteria</taxon>
        <taxon>Pseudomonadati</taxon>
        <taxon>Dictyoglomota</taxon>
        <taxon>Dictyoglomia</taxon>
        <taxon>Dictyoglomales</taxon>
        <taxon>Dictyoglomaceae</taxon>
        <taxon>Dictyoglomus</taxon>
    </lineage>
</organism>
<dbReference type="PANTHER" id="PTHR47016:SF5">
    <property type="entry name" value="CLP DOMAIN SUPERFAMILY PROTEIN"/>
    <property type="match status" value="1"/>
</dbReference>
<dbReference type="Gene3D" id="1.10.1780.10">
    <property type="entry name" value="Clp, N-terminal domain"/>
    <property type="match status" value="1"/>
</dbReference>